<name>A0ABT0LBI5_9GAMM</name>
<evidence type="ECO:0000313" key="2">
    <source>
        <dbReference type="Proteomes" id="UP001203423"/>
    </source>
</evidence>
<protein>
    <submittedName>
        <fullName evidence="1">Uncharacterized protein</fullName>
    </submittedName>
</protein>
<gene>
    <name evidence="1" type="ORF">L2764_11330</name>
</gene>
<proteinExistence type="predicted"/>
<dbReference type="EMBL" id="JAKIKS010000038">
    <property type="protein sequence ID" value="MCL1125051.1"/>
    <property type="molecule type" value="Genomic_DNA"/>
</dbReference>
<reference evidence="1 2" key="1">
    <citation type="submission" date="2022-01" db="EMBL/GenBank/DDBJ databases">
        <title>Whole genome-based taxonomy of the Shewanellaceae.</title>
        <authorList>
            <person name="Martin-Rodriguez A.J."/>
        </authorList>
    </citation>
    <scope>NUCLEOTIDE SEQUENCE [LARGE SCALE GENOMIC DNA]</scope>
    <source>
        <strain evidence="1 2">DSM 17177</strain>
    </source>
</reference>
<evidence type="ECO:0000313" key="1">
    <source>
        <dbReference type="EMBL" id="MCL1125051.1"/>
    </source>
</evidence>
<organism evidence="1 2">
    <name type="scientific">Shewanella surugensis</name>
    <dbReference type="NCBI Taxonomy" id="212020"/>
    <lineage>
        <taxon>Bacteria</taxon>
        <taxon>Pseudomonadati</taxon>
        <taxon>Pseudomonadota</taxon>
        <taxon>Gammaproteobacteria</taxon>
        <taxon>Alteromonadales</taxon>
        <taxon>Shewanellaceae</taxon>
        <taxon>Shewanella</taxon>
    </lineage>
</organism>
<dbReference type="RefSeq" id="WP_248940324.1">
    <property type="nucleotide sequence ID" value="NZ_JAKIKS010000038.1"/>
</dbReference>
<keyword evidence="2" id="KW-1185">Reference proteome</keyword>
<sequence>MTQFINNLVTMLKASATQLDDSDLYKIMLSHYQTLRLIDNDLNWASPELSELSQQLLPSDINSQSAIDLLDEMKTHILDNPYLVDFFNMAEHTHFTQLKEKSAHNARQIIPSVIGYALVQQRLTHAMYQHWSLINILMKIWVPLRQQYGIESQLSTFESMKLASIEKPMNDYIQFHHSGSVPQDYARLDLPMNIFEAVAEDLSAHRFDNAKAGTVLAFHLPGVKPARFSQDEKGILLTMPHSKSWADLYSLWNMAFVSHLGHFPFLMVKLLIPQVNNVKSNPELYLYNRTLALYTHLHFAFFGQFDRLLTKQADMDWYDETLTQLLGQCALKSAKEYEYAVKTNM</sequence>
<accession>A0ABT0LBI5</accession>
<dbReference type="Proteomes" id="UP001203423">
    <property type="component" value="Unassembled WGS sequence"/>
</dbReference>
<comment type="caution">
    <text evidence="1">The sequence shown here is derived from an EMBL/GenBank/DDBJ whole genome shotgun (WGS) entry which is preliminary data.</text>
</comment>